<dbReference type="PROSITE" id="PS50950">
    <property type="entry name" value="ZF_THAP"/>
    <property type="match status" value="1"/>
</dbReference>
<gene>
    <name evidence="7" type="ORF">APZ42_012570</name>
</gene>
<sequence>MGKEFPKKRVTYHEWPKDENIKKWKTEIQKTKSVANGLLAYSEIKVKDYKVICSDHFEESCFLPGKVRRLTKTAIPTLFLTSKVAYYQVSELGVQPKIDVLPHLHSTEYATANATSSNHLEPSMSTVDQFMSLQNINESVTQHNERSCENNRISKSARNFSKTKRHVTSVEEKLRRYREQLIGDDVIELCEEEPRMVKCLKSLKAMFEEEGKKKFRIKCKILLRNYTSSNRFLIFLNGIIKHDLLTLPCKKTLLAYTGRTKGQVGITNVNAARLQMIFQSLTHINERRISIEIDEMQCRSLMLWIQSRQEFVGKIDFGEVKVNGMIEKCYGNQEEEQEIHETLGQGIDCDGGNISKGAICQVNEGSCTLSDKNPVLANSLINFIMTGLTTKFTAIVGSWPVAKLAGQQLFFLTVHVIKKLEEIGFIVDGVVGDNARINIKLFDLLRHPSDKQDFIVTHPVNPSIPLFLSYDYTHLIKNIRNQLIDRKLTVDGKKIYFGLVRLLLERTMNDHFHIARFLTRKHVNPTNFERMKVNFAVDLFRPELVASLRTMHDLYERGFESVEPLCEFLEKFWMWFCYHDVSNWTQHSRQRIEIRKPFSDIDDDRLDELNDTFSQYLEECRSTANYIRYVLRNGIKFVLTRRLSTDNIERFHGAVRHNSGSNDPPSVAHCLSAIEKISRTQLAITSMSCNTPLVTESVLRKQSLALVCDRQPKIMKPRGSDILNKADPADLLILRQLNEMPGHLPLTRDAITCVYVVGYALH</sequence>
<dbReference type="EMBL" id="LRGB01000139">
    <property type="protein sequence ID" value="KZS20659.1"/>
    <property type="molecule type" value="Genomic_DNA"/>
</dbReference>
<evidence type="ECO:0000256" key="3">
    <source>
        <dbReference type="ARBA" id="ARBA00022833"/>
    </source>
</evidence>
<name>A0A162RNC5_9CRUS</name>
<evidence type="ECO:0000256" key="5">
    <source>
        <dbReference type="PROSITE-ProRule" id="PRU00309"/>
    </source>
</evidence>
<evidence type="ECO:0000256" key="1">
    <source>
        <dbReference type="ARBA" id="ARBA00022723"/>
    </source>
</evidence>
<dbReference type="PANTHER" id="PTHR48257:SF1">
    <property type="match status" value="1"/>
</dbReference>
<dbReference type="SMART" id="SM00692">
    <property type="entry name" value="DM3"/>
    <property type="match status" value="1"/>
</dbReference>
<dbReference type="OrthoDB" id="6509703at2759"/>
<dbReference type="GO" id="GO:0008270">
    <property type="term" value="F:zinc ion binding"/>
    <property type="evidence" value="ECO:0007669"/>
    <property type="project" value="UniProtKB-KW"/>
</dbReference>
<keyword evidence="4 5" id="KW-0238">DNA-binding</keyword>
<evidence type="ECO:0000256" key="2">
    <source>
        <dbReference type="ARBA" id="ARBA00022771"/>
    </source>
</evidence>
<dbReference type="Pfam" id="PF05485">
    <property type="entry name" value="THAP"/>
    <property type="match status" value="1"/>
</dbReference>
<evidence type="ECO:0000256" key="4">
    <source>
        <dbReference type="ARBA" id="ARBA00023125"/>
    </source>
</evidence>
<comment type="caution">
    <text evidence="7">The sequence shown here is derived from an EMBL/GenBank/DDBJ whole genome shotgun (WGS) entry which is preliminary data.</text>
</comment>
<dbReference type="InterPro" id="IPR048365">
    <property type="entry name" value="TNP-like_RNaseH_N"/>
</dbReference>
<feature type="domain" description="THAP-type" evidence="6">
    <location>
        <begin position="1"/>
        <end position="79"/>
    </location>
</feature>
<dbReference type="Pfam" id="PF21788">
    <property type="entry name" value="TNP-like_GBD"/>
    <property type="match status" value="1"/>
</dbReference>
<keyword evidence="8" id="KW-1185">Reference proteome</keyword>
<dbReference type="Proteomes" id="UP000076858">
    <property type="component" value="Unassembled WGS sequence"/>
</dbReference>
<keyword evidence="2 5" id="KW-0863">Zinc-finger</keyword>
<dbReference type="GO" id="GO:0003677">
    <property type="term" value="F:DNA binding"/>
    <property type="evidence" value="ECO:0007669"/>
    <property type="project" value="UniProtKB-UniRule"/>
</dbReference>
<proteinExistence type="predicted"/>
<organism evidence="7 8">
    <name type="scientific">Daphnia magna</name>
    <dbReference type="NCBI Taxonomy" id="35525"/>
    <lineage>
        <taxon>Eukaryota</taxon>
        <taxon>Metazoa</taxon>
        <taxon>Ecdysozoa</taxon>
        <taxon>Arthropoda</taxon>
        <taxon>Crustacea</taxon>
        <taxon>Branchiopoda</taxon>
        <taxon>Diplostraca</taxon>
        <taxon>Cladocera</taxon>
        <taxon>Anomopoda</taxon>
        <taxon>Daphniidae</taxon>
        <taxon>Daphnia</taxon>
    </lineage>
</organism>
<dbReference type="AlphaFoldDB" id="A0A162RNC5"/>
<reference evidence="7 8" key="1">
    <citation type="submission" date="2016-03" db="EMBL/GenBank/DDBJ databases">
        <title>EvidentialGene: Evidence-directed Construction of Genes on Genomes.</title>
        <authorList>
            <person name="Gilbert D.G."/>
            <person name="Choi J.-H."/>
            <person name="Mockaitis K."/>
            <person name="Colbourne J."/>
            <person name="Pfrender M."/>
        </authorList>
    </citation>
    <scope>NUCLEOTIDE SEQUENCE [LARGE SCALE GENOMIC DNA]</scope>
    <source>
        <strain evidence="7 8">Xinb3</strain>
        <tissue evidence="7">Complete organism</tissue>
    </source>
</reference>
<dbReference type="InterPro" id="IPR048366">
    <property type="entry name" value="TNP-like_GBD"/>
</dbReference>
<dbReference type="SMART" id="SM00980">
    <property type="entry name" value="THAP"/>
    <property type="match status" value="1"/>
</dbReference>
<keyword evidence="3" id="KW-0862">Zinc</keyword>
<accession>A0A162RNC5</accession>
<keyword evidence="1" id="KW-0479">Metal-binding</keyword>
<protein>
    <recommendedName>
        <fullName evidence="6">THAP-type domain-containing protein</fullName>
    </recommendedName>
</protein>
<dbReference type="SUPFAM" id="SSF57716">
    <property type="entry name" value="Glucocorticoid receptor-like (DNA-binding domain)"/>
    <property type="match status" value="1"/>
</dbReference>
<dbReference type="InterPro" id="IPR006612">
    <property type="entry name" value="THAP_Znf"/>
</dbReference>
<evidence type="ECO:0000313" key="7">
    <source>
        <dbReference type="EMBL" id="KZS20659.1"/>
    </source>
</evidence>
<dbReference type="Pfam" id="PF21787">
    <property type="entry name" value="TNP-like_RNaseH_N"/>
    <property type="match status" value="1"/>
</dbReference>
<evidence type="ECO:0000313" key="8">
    <source>
        <dbReference type="Proteomes" id="UP000076858"/>
    </source>
</evidence>
<evidence type="ECO:0000259" key="6">
    <source>
        <dbReference type="PROSITE" id="PS50950"/>
    </source>
</evidence>
<dbReference type="PANTHER" id="PTHR48257">
    <property type="match status" value="1"/>
</dbReference>